<evidence type="ECO:0000313" key="6">
    <source>
        <dbReference type="EMBL" id="OCB90699.1"/>
    </source>
</evidence>
<comment type="caution">
    <text evidence="6">The sequence shown here is derived from an EMBL/GenBank/DDBJ whole genome shotgun (WGS) entry which is preliminary data.</text>
</comment>
<evidence type="ECO:0000256" key="3">
    <source>
        <dbReference type="PROSITE-ProRule" id="PRU00221"/>
    </source>
</evidence>
<dbReference type="SUPFAM" id="SSF50978">
    <property type="entry name" value="WD40 repeat-like"/>
    <property type="match status" value="1"/>
</dbReference>
<keyword evidence="1 3" id="KW-0853">WD repeat</keyword>
<dbReference type="InterPro" id="IPR056884">
    <property type="entry name" value="NPHP3-like_N"/>
</dbReference>
<feature type="repeat" description="WD" evidence="3">
    <location>
        <begin position="1377"/>
        <end position="1411"/>
    </location>
</feature>
<evidence type="ECO:0000256" key="1">
    <source>
        <dbReference type="ARBA" id="ARBA00022574"/>
    </source>
</evidence>
<evidence type="ECO:0000313" key="7">
    <source>
        <dbReference type="Proteomes" id="UP000757232"/>
    </source>
</evidence>
<proteinExistence type="predicted"/>
<feature type="repeat" description="WD" evidence="3">
    <location>
        <begin position="1122"/>
        <end position="1163"/>
    </location>
</feature>
<dbReference type="InterPro" id="IPR027417">
    <property type="entry name" value="P-loop_NTPase"/>
</dbReference>
<dbReference type="Pfam" id="PF00400">
    <property type="entry name" value="WD40"/>
    <property type="match status" value="13"/>
</dbReference>
<organism evidence="6 7">
    <name type="scientific">Sanghuangporus baumii</name>
    <name type="common">Phellinus baumii</name>
    <dbReference type="NCBI Taxonomy" id="108892"/>
    <lineage>
        <taxon>Eukaryota</taxon>
        <taxon>Fungi</taxon>
        <taxon>Dikarya</taxon>
        <taxon>Basidiomycota</taxon>
        <taxon>Agaricomycotina</taxon>
        <taxon>Agaricomycetes</taxon>
        <taxon>Hymenochaetales</taxon>
        <taxon>Hymenochaetaceae</taxon>
        <taxon>Sanghuangporus</taxon>
    </lineage>
</organism>
<dbReference type="PROSITE" id="PS50294">
    <property type="entry name" value="WD_REPEATS_REGION"/>
    <property type="match status" value="12"/>
</dbReference>
<feature type="repeat" description="WD" evidence="3">
    <location>
        <begin position="1421"/>
        <end position="1462"/>
    </location>
</feature>
<accession>A0A9Q5I2X9</accession>
<dbReference type="EMBL" id="LNZH02000121">
    <property type="protein sequence ID" value="OCB90699.1"/>
    <property type="molecule type" value="Genomic_DNA"/>
</dbReference>
<feature type="repeat" description="WD" evidence="3">
    <location>
        <begin position="1291"/>
        <end position="1332"/>
    </location>
</feature>
<dbReference type="InterPro" id="IPR020472">
    <property type="entry name" value="WD40_PAC1"/>
</dbReference>
<keyword evidence="7" id="KW-1185">Reference proteome</keyword>
<evidence type="ECO:0000256" key="2">
    <source>
        <dbReference type="ARBA" id="ARBA00022737"/>
    </source>
</evidence>
<feature type="repeat" description="WD" evidence="3">
    <location>
        <begin position="1079"/>
        <end position="1120"/>
    </location>
</feature>
<dbReference type="CDD" id="cd00200">
    <property type="entry name" value="WD40"/>
    <property type="match status" value="2"/>
</dbReference>
<dbReference type="PROSITE" id="PS50837">
    <property type="entry name" value="NACHT"/>
    <property type="match status" value="1"/>
</dbReference>
<feature type="compositionally biased region" description="Basic and acidic residues" evidence="4">
    <location>
        <begin position="66"/>
        <end position="81"/>
    </location>
</feature>
<dbReference type="PROSITE" id="PS50082">
    <property type="entry name" value="WD_REPEATS_2"/>
    <property type="match status" value="12"/>
</dbReference>
<feature type="repeat" description="WD" evidence="3">
    <location>
        <begin position="1464"/>
        <end position="1505"/>
    </location>
</feature>
<feature type="repeat" description="WD" evidence="3">
    <location>
        <begin position="967"/>
        <end position="1008"/>
    </location>
</feature>
<dbReference type="OrthoDB" id="538223at2759"/>
<dbReference type="Gene3D" id="3.40.50.300">
    <property type="entry name" value="P-loop containing nucleotide triphosphate hydrolases"/>
    <property type="match status" value="1"/>
</dbReference>
<dbReference type="PANTHER" id="PTHR19848:SF8">
    <property type="entry name" value="F-BOX AND WD REPEAT DOMAIN CONTAINING 7"/>
    <property type="match status" value="1"/>
</dbReference>
<dbReference type="SMART" id="SM00320">
    <property type="entry name" value="WD40"/>
    <property type="match status" value="13"/>
</dbReference>
<feature type="repeat" description="WD" evidence="3">
    <location>
        <begin position="1205"/>
        <end position="1246"/>
    </location>
</feature>
<dbReference type="PANTHER" id="PTHR19848">
    <property type="entry name" value="WD40 REPEAT PROTEIN"/>
    <property type="match status" value="1"/>
</dbReference>
<dbReference type="Proteomes" id="UP000757232">
    <property type="component" value="Unassembled WGS sequence"/>
</dbReference>
<dbReference type="InterPro" id="IPR019775">
    <property type="entry name" value="WD40_repeat_CS"/>
</dbReference>
<dbReference type="InterPro" id="IPR036322">
    <property type="entry name" value="WD40_repeat_dom_sf"/>
</dbReference>
<dbReference type="InterPro" id="IPR001680">
    <property type="entry name" value="WD40_rpt"/>
</dbReference>
<dbReference type="InterPro" id="IPR015943">
    <property type="entry name" value="WD40/YVTN_repeat-like_dom_sf"/>
</dbReference>
<feature type="domain" description="NACHT" evidence="5">
    <location>
        <begin position="379"/>
        <end position="532"/>
    </location>
</feature>
<evidence type="ECO:0000259" key="5">
    <source>
        <dbReference type="PROSITE" id="PS50837"/>
    </source>
</evidence>
<evidence type="ECO:0000256" key="4">
    <source>
        <dbReference type="SAM" id="MobiDB-lite"/>
    </source>
</evidence>
<name>A0A9Q5I2X9_SANBA</name>
<feature type="repeat" description="WD" evidence="3">
    <location>
        <begin position="1165"/>
        <end position="1206"/>
    </location>
</feature>
<protein>
    <submittedName>
        <fullName evidence="6">WD40 repeat-like protein</fullName>
    </submittedName>
</protein>
<gene>
    <name evidence="6" type="ORF">A7U60_g2061</name>
</gene>
<dbReference type="SUPFAM" id="SSF52540">
    <property type="entry name" value="P-loop containing nucleoside triphosphate hydrolases"/>
    <property type="match status" value="1"/>
</dbReference>
<keyword evidence="2" id="KW-0677">Repeat</keyword>
<sequence length="1577" mass="174577">MPNPDVAQNGQFQFLHLKGNNVSFQASRYQSPDKRVHCFVGVEVTFKNKRPRYPVKIKLIEGSSRTEPRSREFADENEKRSSSTSGTSLMWDTDVHLSSVSFLEVVVKESKAMKFLSKKDFASVRFEAKEIGKKEEISKDNTDGLISVKLTFTPPLSAGEVVRREAEDAEKLLEKKPVALQRLGRAREFIEVARNCGVMVADIHPAAKAAIIAFDMLWEKLKKQEEIHEDAANLLEELQLFLPFTEVVDPKSLTSEAAKSAIRDFLDLFKETCELVVQYSSTGVIGDLISTQKPKISQLEKDFRKVKSRYDWSIKTDVWRATLKLEKLQDDEILRLLQVSFAGPAGKEYYRTDRCCLPGTRGVLLDQISQWAEFASGQKLYWLHGIAGSGKSAIANTVARDFDEQRLLAGCFFCKRDDPDLRNTDKVIPSLAFHLSVWHQPYSAKLLEILQGEEKNKLASKTVQEQFELLIKGPALELSSDEQIQSPRPLIIIIDALDECGINMRQRFHLAQVLVQVAELVPWLKLFVTSRPLPEFFQAFEGIGDALKKLHLNDAGDPTADIMLYTKHRTNIIATENCLDATWLTDEQIDAFTRMAHGLFIWTSTVFNFIEGQVDIDHAIAVVFAASTDREDENPEAALDDIYRMVLQEVGKGGPRNMLLVKTVAGVIFGTARNVPLPVDAISKLIPQFDEKVISRVTDQLQAVLYKDIEQQNAIRVCHPSWMDFMSLETRSIQFWTQPSDIDLKLASRCLHVMKDSLSFNICRLDTSYLANKDIPDLQRRVATEVSRVLSYSCLYWMMHVQGTDPAKQDDLSELIVEILCNEIALYWLEVLSLLGELKKGIQMLSQARVTLVNADAKAMALELFRFVSAFHDAMATSTPHLYLSALAWLPTDCVMAQKIAGKFNSQLPVKQGKGINWPNTLLTITESSLVRAVAYSRDGMHIASGQQDGTICIRDPQTGNLDGPPLRNHTAQITSVVFSPDGKLIASSSHDSMIQICDVETGAPAHDPITLDAFATSIAFAADGKRLASGSDDGSIYIWDVETGSLLGKLENDRNGASESKVVQVWDTERGQPVGGPLEGHTNWVVSLAYSPDGKYIVSGSYDKTVRIWDAATGDLFYEPLTGHTDYVNSVAVSPEGDVVVSASSDRTIRVWDARSGKLIGKPLKGHTGWIMGVAFSPDGKHIISGAHDESVRVWDLEAGNFGEDSLRGQIRSVAVSPDGRHIASASTDAIIQLWDIETGKIVGKPFEGHTRWVNSIAFSKDGKHLASGSDDTTVRVWDVETHESKGEPLKGHTGFVKSVDFSEDGTKAVSGSMDKTVRLWDAQALKQIGLALTDNNDWVNTVTFSPDGRYVASGADDSTILIWDTETGELAGEPLAGQGAHVFSIAYSPDGNCIAAGFADGSIRIWNIDFDMRIIVFDYNGTSGSIRSVAYSPDSTTLVTGSDERLIEIWDGQQGEAIGEPLTGHTARVVSVEYSSDGRLIVSGSEDGTIRLWEAERTPSAHITEIDGIPPAYVPDDGWIRTSNGELLLWVPVEHRNGVCDRSSMCIPPDALGHLVRVDWDKLRHGPSWVDVRKT</sequence>
<feature type="repeat" description="WD" evidence="3">
    <location>
        <begin position="1334"/>
        <end position="1375"/>
    </location>
</feature>
<dbReference type="SUPFAM" id="SSF50998">
    <property type="entry name" value="Quinoprotein alcohol dehydrogenase-like"/>
    <property type="match status" value="1"/>
</dbReference>
<feature type="repeat" description="WD" evidence="3">
    <location>
        <begin position="1248"/>
        <end position="1289"/>
    </location>
</feature>
<dbReference type="Pfam" id="PF24883">
    <property type="entry name" value="NPHP3_N"/>
    <property type="match status" value="1"/>
</dbReference>
<dbReference type="PRINTS" id="PR00320">
    <property type="entry name" value="GPROTEINBRPT"/>
</dbReference>
<dbReference type="PROSITE" id="PS00678">
    <property type="entry name" value="WD_REPEATS_1"/>
    <property type="match status" value="8"/>
</dbReference>
<dbReference type="Gene3D" id="2.130.10.10">
    <property type="entry name" value="YVTN repeat-like/Quinoprotein amine dehydrogenase"/>
    <property type="match status" value="6"/>
</dbReference>
<dbReference type="InterPro" id="IPR011047">
    <property type="entry name" value="Quinoprotein_ADH-like_sf"/>
</dbReference>
<dbReference type="InterPro" id="IPR007111">
    <property type="entry name" value="NACHT_NTPase"/>
</dbReference>
<feature type="repeat" description="WD" evidence="3">
    <location>
        <begin position="1017"/>
        <end position="1050"/>
    </location>
</feature>
<feature type="region of interest" description="Disordered" evidence="4">
    <location>
        <begin position="66"/>
        <end position="88"/>
    </location>
</feature>
<reference evidence="6" key="1">
    <citation type="submission" date="2016-06" db="EMBL/GenBank/DDBJ databases">
        <title>Draft Genome sequence of the fungus Inonotus baumii.</title>
        <authorList>
            <person name="Zhu H."/>
            <person name="Lin W."/>
        </authorList>
    </citation>
    <scope>NUCLEOTIDE SEQUENCE</scope>
    <source>
        <strain evidence="6">821</strain>
    </source>
</reference>